<evidence type="ECO:0000256" key="1">
    <source>
        <dbReference type="SAM" id="MobiDB-lite"/>
    </source>
</evidence>
<organism evidence="2 3">
    <name type="scientific">Marchantia polymorpha</name>
    <name type="common">Common liverwort</name>
    <name type="synonym">Marchantia aquatica</name>
    <dbReference type="NCBI Taxonomy" id="3197"/>
    <lineage>
        <taxon>Eukaryota</taxon>
        <taxon>Viridiplantae</taxon>
        <taxon>Streptophyta</taxon>
        <taxon>Embryophyta</taxon>
        <taxon>Marchantiophyta</taxon>
        <taxon>Marchantiopsida</taxon>
        <taxon>Marchantiidae</taxon>
        <taxon>Marchantiales</taxon>
        <taxon>Marchantiaceae</taxon>
        <taxon>Marchantia</taxon>
    </lineage>
</organism>
<evidence type="ECO:0000313" key="2">
    <source>
        <dbReference type="EMBL" id="PTQ47851.1"/>
    </source>
</evidence>
<feature type="compositionally biased region" description="Basic and acidic residues" evidence="1">
    <location>
        <begin position="283"/>
        <end position="292"/>
    </location>
</feature>
<feature type="compositionally biased region" description="Polar residues" evidence="1">
    <location>
        <begin position="215"/>
        <end position="224"/>
    </location>
</feature>
<feature type="compositionally biased region" description="Basic and acidic residues" evidence="1">
    <location>
        <begin position="249"/>
        <end position="258"/>
    </location>
</feature>
<feature type="compositionally biased region" description="Low complexity" evidence="1">
    <location>
        <begin position="319"/>
        <end position="329"/>
    </location>
</feature>
<evidence type="ECO:0000313" key="3">
    <source>
        <dbReference type="Proteomes" id="UP000244005"/>
    </source>
</evidence>
<feature type="region of interest" description="Disordered" evidence="1">
    <location>
        <begin position="1"/>
        <end position="98"/>
    </location>
</feature>
<accession>A0A2R6XP17</accession>
<sequence length="352" mass="38215">MPRHATRSSRAFSQSMLLHAHTINDQPSNEPHQIYKIPEDTRGIDEANNNCLQSEKRKHEDKRPTGEVHEERKEREGEGEGERSDLAGAGWCSPRRRPVPSLGSSVQVSCCVGNSTTRSRALFCAMASRKGRPRTTKPGAATSLASRPRLQAQSSPCPPCITLPPSIAAAASRGSNTQKPPHQASTPIQSKPTPNPNPKPRGPSPSPTRAPPETRQAQPSQQAKPSRAELSPERTHARGGGPRTMRWSSESDGHDEASGHPASPSPAPLAALTCPPHPQPPPSREREKRQELSDPGSLTALPWSDPICERTAGRDSDTPPHSSSSSAPPRLATFTGFRFFLLFHRTAMEFFQ</sequence>
<feature type="compositionally biased region" description="Basic and acidic residues" evidence="1">
    <location>
        <begin position="54"/>
        <end position="85"/>
    </location>
</feature>
<dbReference type="Proteomes" id="UP000244005">
    <property type="component" value="Unassembled WGS sequence"/>
</dbReference>
<keyword evidence="3" id="KW-1185">Reference proteome</keyword>
<reference evidence="3" key="1">
    <citation type="journal article" date="2017" name="Cell">
        <title>Insights into land plant evolution garnered from the Marchantia polymorpha genome.</title>
        <authorList>
            <person name="Bowman J.L."/>
            <person name="Kohchi T."/>
            <person name="Yamato K.T."/>
            <person name="Jenkins J."/>
            <person name="Shu S."/>
            <person name="Ishizaki K."/>
            <person name="Yamaoka S."/>
            <person name="Nishihama R."/>
            <person name="Nakamura Y."/>
            <person name="Berger F."/>
            <person name="Adam C."/>
            <person name="Aki S.S."/>
            <person name="Althoff F."/>
            <person name="Araki T."/>
            <person name="Arteaga-Vazquez M.A."/>
            <person name="Balasubrmanian S."/>
            <person name="Barry K."/>
            <person name="Bauer D."/>
            <person name="Boehm C.R."/>
            <person name="Briginshaw L."/>
            <person name="Caballero-Perez J."/>
            <person name="Catarino B."/>
            <person name="Chen F."/>
            <person name="Chiyoda S."/>
            <person name="Chovatia M."/>
            <person name="Davies K.M."/>
            <person name="Delmans M."/>
            <person name="Demura T."/>
            <person name="Dierschke T."/>
            <person name="Dolan L."/>
            <person name="Dorantes-Acosta A.E."/>
            <person name="Eklund D.M."/>
            <person name="Florent S.N."/>
            <person name="Flores-Sandoval E."/>
            <person name="Fujiyama A."/>
            <person name="Fukuzawa H."/>
            <person name="Galik B."/>
            <person name="Grimanelli D."/>
            <person name="Grimwood J."/>
            <person name="Grossniklaus U."/>
            <person name="Hamada T."/>
            <person name="Haseloff J."/>
            <person name="Hetherington A.J."/>
            <person name="Higo A."/>
            <person name="Hirakawa Y."/>
            <person name="Hundley H.N."/>
            <person name="Ikeda Y."/>
            <person name="Inoue K."/>
            <person name="Inoue S.I."/>
            <person name="Ishida S."/>
            <person name="Jia Q."/>
            <person name="Kakita M."/>
            <person name="Kanazawa T."/>
            <person name="Kawai Y."/>
            <person name="Kawashima T."/>
            <person name="Kennedy M."/>
            <person name="Kinose K."/>
            <person name="Kinoshita T."/>
            <person name="Kohara Y."/>
            <person name="Koide E."/>
            <person name="Komatsu K."/>
            <person name="Kopischke S."/>
            <person name="Kubo M."/>
            <person name="Kyozuka J."/>
            <person name="Lagercrantz U."/>
            <person name="Lin S.S."/>
            <person name="Lindquist E."/>
            <person name="Lipzen A.M."/>
            <person name="Lu C.W."/>
            <person name="De Luna E."/>
            <person name="Martienssen R.A."/>
            <person name="Minamino N."/>
            <person name="Mizutani M."/>
            <person name="Mizutani M."/>
            <person name="Mochizuki N."/>
            <person name="Monte I."/>
            <person name="Mosher R."/>
            <person name="Nagasaki H."/>
            <person name="Nakagami H."/>
            <person name="Naramoto S."/>
            <person name="Nishitani K."/>
            <person name="Ohtani M."/>
            <person name="Okamoto T."/>
            <person name="Okumura M."/>
            <person name="Phillips J."/>
            <person name="Pollak B."/>
            <person name="Reinders A."/>
            <person name="Rovekamp M."/>
            <person name="Sano R."/>
            <person name="Sawa S."/>
            <person name="Schmid M.W."/>
            <person name="Shirakawa M."/>
            <person name="Solano R."/>
            <person name="Spunde A."/>
            <person name="Suetsugu N."/>
            <person name="Sugano S."/>
            <person name="Sugiyama A."/>
            <person name="Sun R."/>
            <person name="Suzuki Y."/>
            <person name="Takenaka M."/>
            <person name="Takezawa D."/>
            <person name="Tomogane H."/>
            <person name="Tsuzuki M."/>
            <person name="Ueda T."/>
            <person name="Umeda M."/>
            <person name="Ward J.M."/>
            <person name="Watanabe Y."/>
            <person name="Yazaki K."/>
            <person name="Yokoyama R."/>
            <person name="Yoshitake Y."/>
            <person name="Yotsui I."/>
            <person name="Zachgo S."/>
            <person name="Schmutz J."/>
        </authorList>
    </citation>
    <scope>NUCLEOTIDE SEQUENCE [LARGE SCALE GENOMIC DNA]</scope>
    <source>
        <strain evidence="3">Tak-1</strain>
    </source>
</reference>
<dbReference type="OMA" id="HAHTIND"/>
<feature type="region of interest" description="Disordered" evidence="1">
    <location>
        <begin position="127"/>
        <end position="330"/>
    </location>
</feature>
<feature type="compositionally biased region" description="Basic and acidic residues" evidence="1">
    <location>
        <begin position="226"/>
        <end position="236"/>
    </location>
</feature>
<dbReference type="EMBL" id="KZ772679">
    <property type="protein sequence ID" value="PTQ47851.1"/>
    <property type="molecule type" value="Genomic_DNA"/>
</dbReference>
<feature type="compositionally biased region" description="Polar residues" evidence="1">
    <location>
        <begin position="173"/>
        <end position="190"/>
    </location>
</feature>
<name>A0A2R6XP17_MARPO</name>
<feature type="compositionally biased region" description="Basic and acidic residues" evidence="1">
    <location>
        <begin position="307"/>
        <end position="318"/>
    </location>
</feature>
<protein>
    <submittedName>
        <fullName evidence="2">Uncharacterized protein</fullName>
    </submittedName>
</protein>
<proteinExistence type="predicted"/>
<feature type="compositionally biased region" description="Pro residues" evidence="1">
    <location>
        <begin position="193"/>
        <end position="210"/>
    </location>
</feature>
<dbReference type="AlphaFoldDB" id="A0A2R6XP17"/>
<gene>
    <name evidence="2" type="ORF">MARPO_0007s0215</name>
</gene>